<comment type="caution">
    <text evidence="1">The sequence shown here is derived from an EMBL/GenBank/DDBJ whole genome shotgun (WGS) entry which is preliminary data.</text>
</comment>
<evidence type="ECO:0000313" key="1">
    <source>
        <dbReference type="EMBL" id="KAF8881668.1"/>
    </source>
</evidence>
<dbReference type="Proteomes" id="UP000724874">
    <property type="component" value="Unassembled WGS sequence"/>
</dbReference>
<reference evidence="1" key="1">
    <citation type="submission" date="2020-11" db="EMBL/GenBank/DDBJ databases">
        <authorList>
            <consortium name="DOE Joint Genome Institute"/>
            <person name="Ahrendt S."/>
            <person name="Riley R."/>
            <person name="Andreopoulos W."/>
            <person name="LaButti K."/>
            <person name="Pangilinan J."/>
            <person name="Ruiz-duenas F.J."/>
            <person name="Barrasa J.M."/>
            <person name="Sanchez-Garcia M."/>
            <person name="Camarero S."/>
            <person name="Miyauchi S."/>
            <person name="Serrano A."/>
            <person name="Linde D."/>
            <person name="Babiker R."/>
            <person name="Drula E."/>
            <person name="Ayuso-Fernandez I."/>
            <person name="Pacheco R."/>
            <person name="Padilla G."/>
            <person name="Ferreira P."/>
            <person name="Barriuso J."/>
            <person name="Kellner H."/>
            <person name="Castanera R."/>
            <person name="Alfaro M."/>
            <person name="Ramirez L."/>
            <person name="Pisabarro A.G."/>
            <person name="Kuo A."/>
            <person name="Tritt A."/>
            <person name="Lipzen A."/>
            <person name="He G."/>
            <person name="Yan M."/>
            <person name="Ng V."/>
            <person name="Cullen D."/>
            <person name="Martin F."/>
            <person name="Rosso M.-N."/>
            <person name="Henrissat B."/>
            <person name="Hibbett D."/>
            <person name="Martinez A.T."/>
            <person name="Grigoriev I.V."/>
        </authorList>
    </citation>
    <scope>NUCLEOTIDE SEQUENCE</scope>
    <source>
        <strain evidence="1">AH 44721</strain>
    </source>
</reference>
<keyword evidence="2" id="KW-1185">Reference proteome</keyword>
<organism evidence="1 2">
    <name type="scientific">Gymnopilus junonius</name>
    <name type="common">Spectacular rustgill mushroom</name>
    <name type="synonym">Gymnopilus spectabilis subsp. junonius</name>
    <dbReference type="NCBI Taxonomy" id="109634"/>
    <lineage>
        <taxon>Eukaryota</taxon>
        <taxon>Fungi</taxon>
        <taxon>Dikarya</taxon>
        <taxon>Basidiomycota</taxon>
        <taxon>Agaricomycotina</taxon>
        <taxon>Agaricomycetes</taxon>
        <taxon>Agaricomycetidae</taxon>
        <taxon>Agaricales</taxon>
        <taxon>Agaricineae</taxon>
        <taxon>Hymenogastraceae</taxon>
        <taxon>Gymnopilus</taxon>
    </lineage>
</organism>
<dbReference type="OrthoDB" id="3128632at2759"/>
<sequence length="374" mass="42768">MFPPPSPDTAAPLLHNALSGRQREIAVLACTNRQFYDLLRNLKFRSVTITLNVGIPSSLFTLDRESSARRFAETITRNPDILKHIEILRIGHEHHHLPVTAHKWNDDDEQISICFILMCQYPSLKHLTLSMRSVAKITHPLYMAIQDAFSLPSLSEVSIFAASFPPDLLRELEQIHTLNVRYFSDLEPTSLSQSRKKCMPRTLRVHNENARLGFFSLQYPPRISLECLTSLVLVGSTSSSASFLKYLLSQTAFPLKNLKNLKLFFLGPPGKYRRWQISFDLRKITTLKDLTLGFSILDYHSNILQEQFQWIVGILDNELVPTVETIHLFIGNVDSQEGWLERIEGLPWTNFEAIFLSESNPSPLQKLQLITKEG</sequence>
<dbReference type="EMBL" id="JADNYJ010000129">
    <property type="protein sequence ID" value="KAF8881668.1"/>
    <property type="molecule type" value="Genomic_DNA"/>
</dbReference>
<dbReference type="AlphaFoldDB" id="A0A9P5TIG3"/>
<protein>
    <submittedName>
        <fullName evidence="1">Uncharacterized protein</fullName>
    </submittedName>
</protein>
<gene>
    <name evidence="1" type="ORF">CPB84DRAFT_235526</name>
</gene>
<proteinExistence type="predicted"/>
<accession>A0A9P5TIG3</accession>
<name>A0A9P5TIG3_GYMJU</name>
<evidence type="ECO:0000313" key="2">
    <source>
        <dbReference type="Proteomes" id="UP000724874"/>
    </source>
</evidence>